<dbReference type="RefSeq" id="XP_002767206.1">
    <property type="nucleotide sequence ID" value="XM_002767160.1"/>
</dbReference>
<proteinExistence type="predicted"/>
<dbReference type="InterPro" id="IPR025254">
    <property type="entry name" value="CCDC113/CCDC96_CC"/>
</dbReference>
<dbReference type="OrthoDB" id="10254794at2759"/>
<dbReference type="GO" id="GO:0036064">
    <property type="term" value="C:ciliary basal body"/>
    <property type="evidence" value="ECO:0007669"/>
    <property type="project" value="TreeGrafter"/>
</dbReference>
<dbReference type="InterPro" id="IPR051885">
    <property type="entry name" value="CC_CF"/>
</dbReference>
<dbReference type="OMA" id="PQHSHGG"/>
<protein>
    <recommendedName>
        <fullName evidence="5">CCDC113/CCDC96 coiled-coil domain-containing protein</fullName>
    </recommendedName>
</protein>
<evidence type="ECO:0000256" key="3">
    <source>
        <dbReference type="ARBA" id="ARBA00023273"/>
    </source>
</evidence>
<feature type="coiled-coil region" evidence="4">
    <location>
        <begin position="105"/>
        <end position="168"/>
    </location>
</feature>
<evidence type="ECO:0000313" key="6">
    <source>
        <dbReference type="EMBL" id="EEQ99923.1"/>
    </source>
</evidence>
<dbReference type="GeneID" id="9052115"/>
<evidence type="ECO:0000256" key="1">
    <source>
        <dbReference type="ARBA" id="ARBA00004138"/>
    </source>
</evidence>
<evidence type="ECO:0000256" key="4">
    <source>
        <dbReference type="SAM" id="Coils"/>
    </source>
</evidence>
<dbReference type="Proteomes" id="UP000007800">
    <property type="component" value="Unassembled WGS sequence"/>
</dbReference>
<evidence type="ECO:0000313" key="7">
    <source>
        <dbReference type="Proteomes" id="UP000007800"/>
    </source>
</evidence>
<dbReference type="Pfam" id="PF13870">
    <property type="entry name" value="CCDC113_CCDC96_CC"/>
    <property type="match status" value="1"/>
</dbReference>
<reference evidence="6 7" key="1">
    <citation type="submission" date="2008-07" db="EMBL/GenBank/DDBJ databases">
        <authorList>
            <person name="El-Sayed N."/>
            <person name="Caler E."/>
            <person name="Inman J."/>
            <person name="Amedeo P."/>
            <person name="Hass B."/>
            <person name="Wortman J."/>
        </authorList>
    </citation>
    <scope>NUCLEOTIDE SEQUENCE [LARGE SCALE GENOMIC DNA]</scope>
    <source>
        <strain evidence="7">ATCC 50983 / TXsc</strain>
    </source>
</reference>
<dbReference type="GO" id="GO:0005930">
    <property type="term" value="C:axoneme"/>
    <property type="evidence" value="ECO:0007669"/>
    <property type="project" value="TreeGrafter"/>
</dbReference>
<gene>
    <name evidence="6" type="ORF">Pmar_PMAR015982</name>
</gene>
<dbReference type="PANTHER" id="PTHR15654:SF1">
    <property type="entry name" value="COILED-COIL DOMAIN-CONTAINING PROTEIN 96"/>
    <property type="match status" value="1"/>
</dbReference>
<dbReference type="GO" id="GO:0060271">
    <property type="term" value="P:cilium assembly"/>
    <property type="evidence" value="ECO:0007669"/>
    <property type="project" value="TreeGrafter"/>
</dbReference>
<feature type="domain" description="CCDC113/CCDC96 coiled-coil" evidence="5">
    <location>
        <begin position="100"/>
        <end position="202"/>
    </location>
</feature>
<evidence type="ECO:0000259" key="5">
    <source>
        <dbReference type="Pfam" id="PF13870"/>
    </source>
</evidence>
<dbReference type="EMBL" id="GG685355">
    <property type="protein sequence ID" value="EEQ99923.1"/>
    <property type="molecule type" value="Genomic_DNA"/>
</dbReference>
<dbReference type="InParanoid" id="C5LTL2"/>
<dbReference type="PANTHER" id="PTHR15654">
    <property type="entry name" value="COILED-COIL DOMAIN-CONTAINING PROTEIN 113-RELATED"/>
    <property type="match status" value="1"/>
</dbReference>
<comment type="subcellular location">
    <subcellularLocation>
        <location evidence="1">Cell projection</location>
        <location evidence="1">Cilium</location>
    </subcellularLocation>
</comment>
<keyword evidence="3" id="KW-0966">Cell projection</keyword>
<dbReference type="AlphaFoldDB" id="C5LTL2"/>
<keyword evidence="2 4" id="KW-0175">Coiled coil</keyword>
<accession>C5LTL2</accession>
<name>C5LTL2_PERM5</name>
<sequence length="208" mass="24226">MEYYATSRGKIADKRKTESKITDEKYKDFLRKVHSAREALIRQEVDSREAIDELRAVLENKQAKVAEDFKRHVARDSEYMRSGKKIPLKIIQEVEDFELDKNAELEEARATHITLKNRLVKLEAELRGRDQLAEGLHIIDFEQLKIENQTLSEKIGERQEQVQELKKKIITTIQVLAHMREKMGFLEKRGGSIHSSLTELDKDPGWSP</sequence>
<organism evidence="7">
    <name type="scientific">Perkinsus marinus (strain ATCC 50983 / TXsc)</name>
    <dbReference type="NCBI Taxonomy" id="423536"/>
    <lineage>
        <taxon>Eukaryota</taxon>
        <taxon>Sar</taxon>
        <taxon>Alveolata</taxon>
        <taxon>Perkinsozoa</taxon>
        <taxon>Perkinsea</taxon>
        <taxon>Perkinsida</taxon>
        <taxon>Perkinsidae</taxon>
        <taxon>Perkinsus</taxon>
    </lineage>
</organism>
<keyword evidence="7" id="KW-1185">Reference proteome</keyword>
<evidence type="ECO:0000256" key="2">
    <source>
        <dbReference type="ARBA" id="ARBA00023054"/>
    </source>
</evidence>